<accession>A0A2S5KUL0</accession>
<evidence type="ECO:0000259" key="2">
    <source>
        <dbReference type="Pfam" id="PF01583"/>
    </source>
</evidence>
<reference evidence="3 4" key="1">
    <citation type="submission" date="2018-02" db="EMBL/GenBank/DDBJ databases">
        <title>novel marine gammaproteobacteria from coastal saline agro ecosystem.</title>
        <authorList>
            <person name="Krishnan R."/>
            <person name="Ramesh Kumar N."/>
        </authorList>
    </citation>
    <scope>NUCLEOTIDE SEQUENCE [LARGE SCALE GENOMIC DNA]</scope>
    <source>
        <strain evidence="3 4">228</strain>
    </source>
</reference>
<dbReference type="Gene3D" id="3.40.50.300">
    <property type="entry name" value="P-loop containing nucleotide triphosphate hydrolases"/>
    <property type="match status" value="1"/>
</dbReference>
<dbReference type="OrthoDB" id="9804504at2"/>
<name>A0A2S5KUL0_9PROT</name>
<dbReference type="SUPFAM" id="SSF52540">
    <property type="entry name" value="P-loop containing nucleoside triphosphate hydrolases"/>
    <property type="match status" value="1"/>
</dbReference>
<dbReference type="InterPro" id="IPR050512">
    <property type="entry name" value="Sulf_AdTrans/APS_kinase"/>
</dbReference>
<dbReference type="PANTHER" id="PTHR42700">
    <property type="entry name" value="SULFATE ADENYLYLTRANSFERASE"/>
    <property type="match status" value="1"/>
</dbReference>
<organism evidence="3 4">
    <name type="scientific">Proteobacteria bacterium 228</name>
    <dbReference type="NCBI Taxonomy" id="2083153"/>
    <lineage>
        <taxon>Bacteria</taxon>
        <taxon>Pseudomonadati</taxon>
        <taxon>Pseudomonadota</taxon>
    </lineage>
</organism>
<dbReference type="GO" id="GO:0005737">
    <property type="term" value="C:cytoplasm"/>
    <property type="evidence" value="ECO:0007669"/>
    <property type="project" value="TreeGrafter"/>
</dbReference>
<comment type="caution">
    <text evidence="3">The sequence shown here is derived from an EMBL/GenBank/DDBJ whole genome shotgun (WGS) entry which is preliminary data.</text>
</comment>
<dbReference type="AlphaFoldDB" id="A0A2S5KUL0"/>
<evidence type="ECO:0000313" key="3">
    <source>
        <dbReference type="EMBL" id="PPC78428.1"/>
    </source>
</evidence>
<dbReference type="NCBIfam" id="NF004041">
    <property type="entry name" value="PRK05541.1"/>
    <property type="match status" value="1"/>
</dbReference>
<dbReference type="InterPro" id="IPR059117">
    <property type="entry name" value="APS_kinase_dom"/>
</dbReference>
<keyword evidence="1" id="KW-0808">Transferase</keyword>
<dbReference type="InterPro" id="IPR027417">
    <property type="entry name" value="P-loop_NTPase"/>
</dbReference>
<gene>
    <name evidence="3" type="ORF">C4K68_05080</name>
</gene>
<dbReference type="GO" id="GO:0005524">
    <property type="term" value="F:ATP binding"/>
    <property type="evidence" value="ECO:0007669"/>
    <property type="project" value="InterPro"/>
</dbReference>
<dbReference type="CDD" id="cd02027">
    <property type="entry name" value="APSK"/>
    <property type="match status" value="1"/>
</dbReference>
<feature type="domain" description="APS kinase" evidence="2">
    <location>
        <begin position="1"/>
        <end position="148"/>
    </location>
</feature>
<dbReference type="GO" id="GO:0004781">
    <property type="term" value="F:sulfate adenylyltransferase (ATP) activity"/>
    <property type="evidence" value="ECO:0007669"/>
    <property type="project" value="TreeGrafter"/>
</dbReference>
<dbReference type="EMBL" id="PRLP01000015">
    <property type="protein sequence ID" value="PPC78428.1"/>
    <property type="molecule type" value="Genomic_DNA"/>
</dbReference>
<protein>
    <submittedName>
        <fullName evidence="3">Adenylyl-sulfate kinase</fullName>
    </submittedName>
</protein>
<dbReference type="GO" id="GO:0004020">
    <property type="term" value="F:adenylylsulfate kinase activity"/>
    <property type="evidence" value="ECO:0007669"/>
    <property type="project" value="UniProtKB-EC"/>
</dbReference>
<evidence type="ECO:0000256" key="1">
    <source>
        <dbReference type="ARBA" id="ARBA00022679"/>
    </source>
</evidence>
<dbReference type="GO" id="GO:0010134">
    <property type="term" value="P:sulfate assimilation via adenylyl sulfate reduction"/>
    <property type="evidence" value="ECO:0007669"/>
    <property type="project" value="TreeGrafter"/>
</dbReference>
<dbReference type="Pfam" id="PF01583">
    <property type="entry name" value="APS_kinase"/>
    <property type="match status" value="1"/>
</dbReference>
<sequence length="173" mass="19375">MVIWIVGLSGAGKSTVGRKLYDKIRACYPNTVLLDGDNVRQVFAHENPEQDYSLAARRKSAERLHGLSLLLDQQGIHVVCCAISMFRDVTALNRQRFSRFVEVFMDVPLEVLSERDGKGLYARAQAGLMTYVVGVDLPFERPQAPEFTFTNSFTEVDAESYANAVWLAIEGQL</sequence>
<dbReference type="PANTHER" id="PTHR42700:SF1">
    <property type="entry name" value="SULFATE ADENYLYLTRANSFERASE"/>
    <property type="match status" value="1"/>
</dbReference>
<keyword evidence="3" id="KW-0418">Kinase</keyword>
<evidence type="ECO:0000313" key="4">
    <source>
        <dbReference type="Proteomes" id="UP000238196"/>
    </source>
</evidence>
<proteinExistence type="predicted"/>
<dbReference type="PRINTS" id="PR01100">
    <property type="entry name" value="SHIKIMTKNASE"/>
</dbReference>
<dbReference type="GO" id="GO:0019379">
    <property type="term" value="P:sulfate assimilation, phosphoadenylyl sulfate reduction by phosphoadenylyl-sulfate reductase (thioredoxin)"/>
    <property type="evidence" value="ECO:0007669"/>
    <property type="project" value="TreeGrafter"/>
</dbReference>
<dbReference type="Proteomes" id="UP000238196">
    <property type="component" value="Unassembled WGS sequence"/>
</dbReference>